<feature type="transmembrane region" description="Helical" evidence="6">
    <location>
        <begin position="426"/>
        <end position="447"/>
    </location>
</feature>
<dbReference type="SUPFAM" id="SSF103473">
    <property type="entry name" value="MFS general substrate transporter"/>
    <property type="match status" value="1"/>
</dbReference>
<dbReference type="PANTHER" id="PTHR16172">
    <property type="entry name" value="MAJOR FACILITATOR SUPERFAMILY DOMAIN-CONTAINING PROTEIN 6-LIKE"/>
    <property type="match status" value="1"/>
</dbReference>
<keyword evidence="4 6" id="KW-1133">Transmembrane helix</keyword>
<dbReference type="GO" id="GO:0016020">
    <property type="term" value="C:membrane"/>
    <property type="evidence" value="ECO:0007669"/>
    <property type="project" value="UniProtKB-SubCell"/>
</dbReference>
<organism evidence="8 9">
    <name type="scientific">Stylophora pistillata</name>
    <name type="common">Smooth cauliflower coral</name>
    <dbReference type="NCBI Taxonomy" id="50429"/>
    <lineage>
        <taxon>Eukaryota</taxon>
        <taxon>Metazoa</taxon>
        <taxon>Cnidaria</taxon>
        <taxon>Anthozoa</taxon>
        <taxon>Hexacorallia</taxon>
        <taxon>Scleractinia</taxon>
        <taxon>Astrocoeniina</taxon>
        <taxon>Pocilloporidae</taxon>
        <taxon>Stylophora</taxon>
    </lineage>
</organism>
<evidence type="ECO:0000313" key="9">
    <source>
        <dbReference type="Proteomes" id="UP000225706"/>
    </source>
</evidence>
<feature type="transmembrane region" description="Helical" evidence="6">
    <location>
        <begin position="95"/>
        <end position="114"/>
    </location>
</feature>
<feature type="transmembrane region" description="Helical" evidence="6">
    <location>
        <begin position="249"/>
        <end position="270"/>
    </location>
</feature>
<evidence type="ECO:0000256" key="3">
    <source>
        <dbReference type="ARBA" id="ARBA00022692"/>
    </source>
</evidence>
<dbReference type="Proteomes" id="UP000225706">
    <property type="component" value="Unassembled WGS sequence"/>
</dbReference>
<evidence type="ECO:0000256" key="2">
    <source>
        <dbReference type="ARBA" id="ARBA00005241"/>
    </source>
</evidence>
<dbReference type="InterPro" id="IPR024989">
    <property type="entry name" value="MFS_assoc_dom"/>
</dbReference>
<feature type="transmembrane region" description="Helical" evidence="6">
    <location>
        <begin position="175"/>
        <end position="196"/>
    </location>
</feature>
<sequence length="499" mass="55352">MEGKRDHRETASSSGTVSSPNSFALCHPAKFAFKAYYFFFYAAIGSSFPYLMLFFKQLGLNAAQAGILSGVKLFSEAIGAPLWGTIGDQLRIRKIILFASLVSFSSGILLFMPFPPRNQECIETRANATEIKTPLSFTTGQIRYEEQSIEEGGYLNHTGQTNFSRRIDETEMSKIFTTFLIITISSQIVGSVVFNMPDALVVGYLQGGISTFGYYRVWGEVGVATGSFVVGGVINFYRSEVCGEIVKNYFISFYFFAGFISLAMFTLIFVKVTYPDGDADDSNLWLLIKELMRLHNAMFVVVACFLGILVGMHEYFGLWYLDDLGAQPYMLGLASGLRYAIALCGYTFSGMVIDKFGYTCTIAVCLLLYTFDFMGMAFVVNPWLGVVLFSAQGLLYGTSWSACVVFGGTVSLRVGFYSATQGVLGGVYWGLGVGTGVFLSGVLINWLGVAKTYFVYSLVTLVILVPFLLVNFWIRLREERGNNDQERKPLLLKKTEENH</sequence>
<evidence type="ECO:0000313" key="8">
    <source>
        <dbReference type="EMBL" id="PFX15751.1"/>
    </source>
</evidence>
<name>A0A2B4RDP2_STYPI</name>
<evidence type="ECO:0000256" key="6">
    <source>
        <dbReference type="SAM" id="Phobius"/>
    </source>
</evidence>
<feature type="transmembrane region" description="Helical" evidence="6">
    <location>
        <begin position="356"/>
        <end position="381"/>
    </location>
</feature>
<keyword evidence="9" id="KW-1185">Reference proteome</keyword>
<feature type="transmembrane region" description="Helical" evidence="6">
    <location>
        <begin position="217"/>
        <end position="237"/>
    </location>
</feature>
<evidence type="ECO:0000256" key="5">
    <source>
        <dbReference type="ARBA" id="ARBA00023136"/>
    </source>
</evidence>
<evidence type="ECO:0000259" key="7">
    <source>
        <dbReference type="Pfam" id="PF12832"/>
    </source>
</evidence>
<feature type="transmembrane region" description="Helical" evidence="6">
    <location>
        <begin position="453"/>
        <end position="474"/>
    </location>
</feature>
<dbReference type="InterPro" id="IPR051717">
    <property type="entry name" value="MFS_MFSD6"/>
</dbReference>
<dbReference type="PANTHER" id="PTHR16172:SF2">
    <property type="entry name" value="MAJOR FACILITATOR SUPERFAMILY DOMAIN-CONTAINING PROTEIN 6"/>
    <property type="match status" value="1"/>
</dbReference>
<feature type="transmembrane region" description="Helical" evidence="6">
    <location>
        <begin position="393"/>
        <end position="414"/>
    </location>
</feature>
<dbReference type="Pfam" id="PF12832">
    <property type="entry name" value="MFS_1_like"/>
    <property type="match status" value="1"/>
</dbReference>
<reference evidence="9" key="1">
    <citation type="journal article" date="2017" name="bioRxiv">
        <title>Comparative analysis of the genomes of Stylophora pistillata and Acropora digitifera provides evidence for extensive differences between species of corals.</title>
        <authorList>
            <person name="Voolstra C.R."/>
            <person name="Li Y."/>
            <person name="Liew Y.J."/>
            <person name="Baumgarten S."/>
            <person name="Zoccola D."/>
            <person name="Flot J.-F."/>
            <person name="Tambutte S."/>
            <person name="Allemand D."/>
            <person name="Aranda M."/>
        </authorList>
    </citation>
    <scope>NUCLEOTIDE SEQUENCE [LARGE SCALE GENOMIC DNA]</scope>
</reference>
<feature type="transmembrane region" description="Helical" evidence="6">
    <location>
        <begin position="35"/>
        <end position="55"/>
    </location>
</feature>
<keyword evidence="5 6" id="KW-0472">Membrane</keyword>
<comment type="subcellular location">
    <subcellularLocation>
        <location evidence="1">Membrane</location>
        <topology evidence="1">Multi-pass membrane protein</topology>
    </subcellularLocation>
</comment>
<feature type="transmembrane region" description="Helical" evidence="6">
    <location>
        <begin position="329"/>
        <end position="349"/>
    </location>
</feature>
<gene>
    <name evidence="8" type="primary">Mfsd6</name>
    <name evidence="8" type="ORF">AWC38_SpisGene20017</name>
</gene>
<comment type="caution">
    <text evidence="8">The sequence shown here is derived from an EMBL/GenBank/DDBJ whole genome shotgun (WGS) entry which is preliminary data.</text>
</comment>
<feature type="transmembrane region" description="Helical" evidence="6">
    <location>
        <begin position="291"/>
        <end position="309"/>
    </location>
</feature>
<feature type="domain" description="Major facilitator superfamily associated" evidence="7">
    <location>
        <begin position="33"/>
        <end position="453"/>
    </location>
</feature>
<evidence type="ECO:0000256" key="4">
    <source>
        <dbReference type="ARBA" id="ARBA00022989"/>
    </source>
</evidence>
<accession>A0A2B4RDP2</accession>
<keyword evidence="3 6" id="KW-0812">Transmembrane</keyword>
<dbReference type="InterPro" id="IPR036259">
    <property type="entry name" value="MFS_trans_sf"/>
</dbReference>
<dbReference type="AlphaFoldDB" id="A0A2B4RDP2"/>
<dbReference type="OrthoDB" id="5977485at2759"/>
<evidence type="ECO:0000256" key="1">
    <source>
        <dbReference type="ARBA" id="ARBA00004141"/>
    </source>
</evidence>
<comment type="similarity">
    <text evidence="2">Belongs to the major facilitator superfamily. MFSD6 family.</text>
</comment>
<dbReference type="Gene3D" id="1.20.1250.20">
    <property type="entry name" value="MFS general substrate transporter like domains"/>
    <property type="match status" value="2"/>
</dbReference>
<protein>
    <submittedName>
        <fullName evidence="8">Major facilitator superfamily domain-containing protein 6</fullName>
    </submittedName>
</protein>
<proteinExistence type="inferred from homology"/>
<dbReference type="EMBL" id="LSMT01000614">
    <property type="protein sequence ID" value="PFX15751.1"/>
    <property type="molecule type" value="Genomic_DNA"/>
</dbReference>